<feature type="region of interest" description="Disordered" evidence="1">
    <location>
        <begin position="1"/>
        <end position="41"/>
    </location>
</feature>
<protein>
    <submittedName>
        <fullName evidence="2">Uncharacterized protein</fullName>
    </submittedName>
</protein>
<accession>A0AAJ5NKP8</accession>
<organism evidence="2 3">
    <name type="scientific">Burkholderia stabilis</name>
    <dbReference type="NCBI Taxonomy" id="95485"/>
    <lineage>
        <taxon>Bacteria</taxon>
        <taxon>Pseudomonadati</taxon>
        <taxon>Pseudomonadota</taxon>
        <taxon>Betaproteobacteria</taxon>
        <taxon>Burkholderiales</taxon>
        <taxon>Burkholderiaceae</taxon>
        <taxon>Burkholderia</taxon>
        <taxon>Burkholderia cepacia complex</taxon>
    </lineage>
</organism>
<evidence type="ECO:0000256" key="1">
    <source>
        <dbReference type="SAM" id="MobiDB-lite"/>
    </source>
</evidence>
<name>A0AAJ5NKP8_9BURK</name>
<dbReference type="AlphaFoldDB" id="A0AAJ5NKP8"/>
<sequence length="55" mass="5891">MPSVRNDTTPAEDGRGMATRVASVDTATTGTAGSPVPKQQDAHVEHECAWWALPW</sequence>
<gene>
    <name evidence="2" type="ORF">BSTAB16_7460</name>
</gene>
<proteinExistence type="predicted"/>
<keyword evidence="3" id="KW-1185">Reference proteome</keyword>
<dbReference type="EMBL" id="LR025744">
    <property type="protein sequence ID" value="VBB17245.1"/>
    <property type="molecule type" value="Genomic_DNA"/>
</dbReference>
<reference evidence="2 3" key="1">
    <citation type="submission" date="2017-11" db="EMBL/GenBank/DDBJ databases">
        <authorList>
            <person name="Seth-Smith MB H."/>
        </authorList>
    </citation>
    <scope>NUCLEOTIDE SEQUENCE [LARGE SCALE GENOMIC DNA]</scope>
    <source>
        <strain evidence="2">E</strain>
    </source>
</reference>
<dbReference type="Proteomes" id="UP000268684">
    <property type="component" value="Chromosome III"/>
</dbReference>
<evidence type="ECO:0000313" key="3">
    <source>
        <dbReference type="Proteomes" id="UP000268684"/>
    </source>
</evidence>
<evidence type="ECO:0000313" key="2">
    <source>
        <dbReference type="EMBL" id="VBB17245.1"/>
    </source>
</evidence>